<evidence type="ECO:0008006" key="5">
    <source>
        <dbReference type="Google" id="ProtNLM"/>
    </source>
</evidence>
<feature type="chain" id="PRO_5042885994" description="PLC-like phosphodiesterase" evidence="2">
    <location>
        <begin position="20"/>
        <end position="462"/>
    </location>
</feature>
<dbReference type="EMBL" id="WVTA01000005">
    <property type="protein sequence ID" value="KAK3210171.1"/>
    <property type="molecule type" value="Genomic_DNA"/>
</dbReference>
<feature type="compositionally biased region" description="Low complexity" evidence="1">
    <location>
        <begin position="81"/>
        <end position="109"/>
    </location>
</feature>
<organism evidence="3 4">
    <name type="scientific">Pseudopithomyces chartarum</name>
    <dbReference type="NCBI Taxonomy" id="1892770"/>
    <lineage>
        <taxon>Eukaryota</taxon>
        <taxon>Fungi</taxon>
        <taxon>Dikarya</taxon>
        <taxon>Ascomycota</taxon>
        <taxon>Pezizomycotina</taxon>
        <taxon>Dothideomycetes</taxon>
        <taxon>Pleosporomycetidae</taxon>
        <taxon>Pleosporales</taxon>
        <taxon>Massarineae</taxon>
        <taxon>Didymosphaeriaceae</taxon>
        <taxon>Pseudopithomyces</taxon>
    </lineage>
</organism>
<keyword evidence="2" id="KW-0732">Signal</keyword>
<evidence type="ECO:0000256" key="2">
    <source>
        <dbReference type="SAM" id="SignalP"/>
    </source>
</evidence>
<dbReference type="PANTHER" id="PTHR13593">
    <property type="match status" value="1"/>
</dbReference>
<comment type="caution">
    <text evidence="3">The sequence shown here is derived from an EMBL/GenBank/DDBJ whole genome shotgun (WGS) entry which is preliminary data.</text>
</comment>
<dbReference type="PANTHER" id="PTHR13593:SF140">
    <property type="entry name" value="PLC-LIKE PHOSPHODIESTERASE"/>
    <property type="match status" value="1"/>
</dbReference>
<gene>
    <name evidence="3" type="ORF">GRF29_44g1891821</name>
</gene>
<dbReference type="Proteomes" id="UP001280581">
    <property type="component" value="Unassembled WGS sequence"/>
</dbReference>
<evidence type="ECO:0000313" key="4">
    <source>
        <dbReference type="Proteomes" id="UP001280581"/>
    </source>
</evidence>
<proteinExistence type="predicted"/>
<sequence>MMSSIPFLLLLLAARPIFAQEPPASDDLASPTPITESSQTSSSISTASVSIVTPTGPQTVVYLDGSTLETSVVGATVLGGASSTTNGSSSSSPSSASTSDTTSTGSLIGITGGANPTGNSSATATTSSRPQQTNTRPCNGYAELCDRKISNVSMVVAHNSPFVVPHNAASNQVFPVLTQLEDGIRGLQFETHYPNASAGLHLCHTSCNLLDAGTLESYLTTVRGWLEEHPYEVIAIMMGNDNRVPPSTYIQPFQNSGMMPYLYTPRKTNATLDDWPTLSQMILLNKRVIVMLDYLANQTEVPWLLDEFNYQWQTPFSPTNPAFPCTEQRPPNQPDNVSRNKMYMVNHNLNIDVKLLGQSILIPAYTLLGEVNAVSGNGSLGRNVENCTAMWGRPPNWLLVDYYNFGNFNGSVFQVAADANGVSYNRDDCCGSSVTSGVAYEKETYKMIPFVFVSIVAFLLLY</sequence>
<evidence type="ECO:0000256" key="1">
    <source>
        <dbReference type="SAM" id="MobiDB-lite"/>
    </source>
</evidence>
<protein>
    <recommendedName>
        <fullName evidence="5">PLC-like phosphodiesterase</fullName>
    </recommendedName>
</protein>
<dbReference type="InterPro" id="IPR051057">
    <property type="entry name" value="PI-PLC_domain"/>
</dbReference>
<dbReference type="Pfam" id="PF26146">
    <property type="entry name" value="PI-PLC_X"/>
    <property type="match status" value="1"/>
</dbReference>
<dbReference type="GO" id="GO:0008081">
    <property type="term" value="F:phosphoric diester hydrolase activity"/>
    <property type="evidence" value="ECO:0007669"/>
    <property type="project" value="InterPro"/>
</dbReference>
<dbReference type="GO" id="GO:0006629">
    <property type="term" value="P:lipid metabolic process"/>
    <property type="evidence" value="ECO:0007669"/>
    <property type="project" value="InterPro"/>
</dbReference>
<name>A0AAN6RI43_9PLEO</name>
<keyword evidence="4" id="KW-1185">Reference proteome</keyword>
<dbReference type="InterPro" id="IPR017946">
    <property type="entry name" value="PLC-like_Pdiesterase_TIM-brl"/>
</dbReference>
<feature type="region of interest" description="Disordered" evidence="1">
    <location>
        <begin position="23"/>
        <end position="49"/>
    </location>
</feature>
<dbReference type="AlphaFoldDB" id="A0AAN6RI43"/>
<accession>A0AAN6RI43</accession>
<feature type="signal peptide" evidence="2">
    <location>
        <begin position="1"/>
        <end position="19"/>
    </location>
</feature>
<dbReference type="Gene3D" id="3.20.20.190">
    <property type="entry name" value="Phosphatidylinositol (PI) phosphodiesterase"/>
    <property type="match status" value="1"/>
</dbReference>
<feature type="region of interest" description="Disordered" evidence="1">
    <location>
        <begin position="81"/>
        <end position="139"/>
    </location>
</feature>
<feature type="compositionally biased region" description="Low complexity" evidence="1">
    <location>
        <begin position="30"/>
        <end position="49"/>
    </location>
</feature>
<evidence type="ECO:0000313" key="3">
    <source>
        <dbReference type="EMBL" id="KAK3210171.1"/>
    </source>
</evidence>
<reference evidence="3 4" key="1">
    <citation type="submission" date="2021-02" db="EMBL/GenBank/DDBJ databases">
        <title>Genome assembly of Pseudopithomyces chartarum.</title>
        <authorList>
            <person name="Jauregui R."/>
            <person name="Singh J."/>
            <person name="Voisey C."/>
        </authorList>
    </citation>
    <scope>NUCLEOTIDE SEQUENCE [LARGE SCALE GENOMIC DNA]</scope>
    <source>
        <strain evidence="3 4">AGR01</strain>
    </source>
</reference>
<dbReference type="SUPFAM" id="SSF51695">
    <property type="entry name" value="PLC-like phosphodiesterases"/>
    <property type="match status" value="1"/>
</dbReference>